<reference evidence="4" key="1">
    <citation type="submission" date="2025-08" db="UniProtKB">
        <authorList>
            <consortium name="RefSeq"/>
        </authorList>
    </citation>
    <scope>IDENTIFICATION</scope>
    <source>
        <strain evidence="4">Quisiro</strain>
        <tissue evidence="4">Liver</tissue>
    </source>
</reference>
<name>A0A2I4BVE6_AUSLI</name>
<dbReference type="Proteomes" id="UP000192220">
    <property type="component" value="Unplaced"/>
</dbReference>
<evidence type="ECO:0000259" key="2">
    <source>
        <dbReference type="Pfam" id="PF25234"/>
    </source>
</evidence>
<feature type="domain" description="Periphilin-1 C-terminal" evidence="2">
    <location>
        <begin position="189"/>
        <end position="270"/>
    </location>
</feature>
<dbReference type="STRING" id="52670.A0A2I4BVE6"/>
<dbReference type="GO" id="GO:0045892">
    <property type="term" value="P:negative regulation of DNA-templated transcription"/>
    <property type="evidence" value="ECO:0007669"/>
    <property type="project" value="InterPro"/>
</dbReference>
<feature type="compositionally biased region" description="Basic and acidic residues" evidence="1">
    <location>
        <begin position="1"/>
        <end position="16"/>
    </location>
</feature>
<evidence type="ECO:0000256" key="1">
    <source>
        <dbReference type="SAM" id="MobiDB-lite"/>
    </source>
</evidence>
<proteinExistence type="predicted"/>
<dbReference type="OrthoDB" id="8933311at2759"/>
<dbReference type="PANTHER" id="PTHR15836">
    <property type="entry name" value="PERIPHILIN 1"/>
    <property type="match status" value="1"/>
</dbReference>
<dbReference type="PANTHER" id="PTHR15836:SF4">
    <property type="entry name" value="PERIPHILIN-1"/>
    <property type="match status" value="1"/>
</dbReference>
<dbReference type="Pfam" id="PF25234">
    <property type="entry name" value="Periphilin_C"/>
    <property type="match status" value="1"/>
</dbReference>
<protein>
    <submittedName>
        <fullName evidence="4">Periphilin-1</fullName>
    </submittedName>
</protein>
<gene>
    <name evidence="4" type="primary">LOC106522993</name>
</gene>
<feature type="compositionally biased region" description="Basic and acidic residues" evidence="1">
    <location>
        <begin position="103"/>
        <end position="128"/>
    </location>
</feature>
<dbReference type="GO" id="GO:0097355">
    <property type="term" value="P:protein localization to heterochromatin"/>
    <property type="evidence" value="ECO:0007669"/>
    <property type="project" value="TreeGrafter"/>
</dbReference>
<feature type="region of interest" description="Disordered" evidence="1">
    <location>
        <begin position="1"/>
        <end position="203"/>
    </location>
</feature>
<feature type="compositionally biased region" description="Basic and acidic residues" evidence="1">
    <location>
        <begin position="153"/>
        <end position="191"/>
    </location>
</feature>
<dbReference type="CDD" id="cd22896">
    <property type="entry name" value="periphilin-like"/>
    <property type="match status" value="1"/>
</dbReference>
<keyword evidence="3" id="KW-1185">Reference proteome</keyword>
<evidence type="ECO:0000313" key="4">
    <source>
        <dbReference type="RefSeq" id="XP_013871726.1"/>
    </source>
</evidence>
<organism evidence="3 4">
    <name type="scientific">Austrofundulus limnaeus</name>
    <name type="common">Annual killifish</name>
    <dbReference type="NCBI Taxonomy" id="52670"/>
    <lineage>
        <taxon>Eukaryota</taxon>
        <taxon>Metazoa</taxon>
        <taxon>Chordata</taxon>
        <taxon>Craniata</taxon>
        <taxon>Vertebrata</taxon>
        <taxon>Euteleostomi</taxon>
        <taxon>Actinopterygii</taxon>
        <taxon>Neopterygii</taxon>
        <taxon>Teleostei</taxon>
        <taxon>Neoteleostei</taxon>
        <taxon>Acanthomorphata</taxon>
        <taxon>Ovalentaria</taxon>
        <taxon>Atherinomorphae</taxon>
        <taxon>Cyprinodontiformes</taxon>
        <taxon>Rivulidae</taxon>
        <taxon>Austrofundulus</taxon>
    </lineage>
</organism>
<dbReference type="InParanoid" id="A0A2I4BVE6"/>
<dbReference type="AlphaFoldDB" id="A0A2I4BVE6"/>
<sequence length="275" mass="32368">MDHARASDTQTDKRPTDSTAATSKEDKRPFRRVRSPSRPKAWLSKSYKPKFGGPTVHRPRFPRDDHSFHKAGFSSQRYHYLKPRNFIHGRDYPPPKPHHILPKKREQEKERVKEERVKEEREWHEQRESTSGSSPSKQNSAFRSVLPRSKSSSSRDKDMQVTIFQDKRNQSNEGDHRVTKSKDRERSRDGELPLTASQTAARDRAIQQKRREIDEVYYQECEMFGFVAKMLIAKDPSLECSIQSSLQENLRDIGRRCIEAMEKFIQEYDSRELLH</sequence>
<evidence type="ECO:0000313" key="3">
    <source>
        <dbReference type="Proteomes" id="UP000192220"/>
    </source>
</evidence>
<dbReference type="KEGG" id="alim:106522993"/>
<dbReference type="GO" id="GO:0005654">
    <property type="term" value="C:nucleoplasm"/>
    <property type="evidence" value="ECO:0007669"/>
    <property type="project" value="TreeGrafter"/>
</dbReference>
<dbReference type="GO" id="GO:0045814">
    <property type="term" value="P:negative regulation of gene expression, epigenetic"/>
    <property type="evidence" value="ECO:0007669"/>
    <property type="project" value="TreeGrafter"/>
</dbReference>
<dbReference type="InterPro" id="IPR057603">
    <property type="entry name" value="Periphilin-1_C"/>
</dbReference>
<accession>A0A2I4BVE6</accession>
<dbReference type="RefSeq" id="XP_013871726.1">
    <property type="nucleotide sequence ID" value="XM_014016272.1"/>
</dbReference>
<dbReference type="GeneID" id="106522993"/>
<feature type="compositionally biased region" description="Polar residues" evidence="1">
    <location>
        <begin position="129"/>
        <end position="142"/>
    </location>
</feature>
<dbReference type="InterPro" id="IPR028851">
    <property type="entry name" value="Pphln1"/>
</dbReference>